<evidence type="ECO:0000313" key="12">
    <source>
        <dbReference type="Proteomes" id="UP000654482"/>
    </source>
</evidence>
<comment type="subunit">
    <text evidence="10">Probably interacts with PlsX.</text>
</comment>
<keyword evidence="11" id="KW-0012">Acyltransferase</keyword>
<organism evidence="11 12">
    <name type="scientific">Lusitaniella coriacea LEGE 07157</name>
    <dbReference type="NCBI Taxonomy" id="945747"/>
    <lineage>
        <taxon>Bacteria</taxon>
        <taxon>Bacillati</taxon>
        <taxon>Cyanobacteriota</taxon>
        <taxon>Cyanophyceae</taxon>
        <taxon>Spirulinales</taxon>
        <taxon>Lusitaniellaceae</taxon>
        <taxon>Lusitaniella</taxon>
    </lineage>
</organism>
<evidence type="ECO:0000256" key="4">
    <source>
        <dbReference type="ARBA" id="ARBA00022692"/>
    </source>
</evidence>
<feature type="transmembrane region" description="Helical" evidence="10">
    <location>
        <begin position="170"/>
        <end position="191"/>
    </location>
</feature>
<evidence type="ECO:0000256" key="5">
    <source>
        <dbReference type="ARBA" id="ARBA00022989"/>
    </source>
</evidence>
<comment type="catalytic activity">
    <reaction evidence="10">
        <text>an acyl phosphate + sn-glycerol 3-phosphate = a 1-acyl-sn-glycero-3-phosphate + phosphate</text>
        <dbReference type="Rhea" id="RHEA:34075"/>
        <dbReference type="ChEBI" id="CHEBI:43474"/>
        <dbReference type="ChEBI" id="CHEBI:57597"/>
        <dbReference type="ChEBI" id="CHEBI:57970"/>
        <dbReference type="ChEBI" id="CHEBI:59918"/>
        <dbReference type="EC" id="2.3.1.275"/>
    </reaction>
</comment>
<feature type="transmembrane region" description="Helical" evidence="10">
    <location>
        <begin position="95"/>
        <end position="114"/>
    </location>
</feature>
<comment type="caution">
    <text evidence="10">Lacks conserved residue(s) required for the propagation of feature annotation.</text>
</comment>
<comment type="pathway">
    <text evidence="10">Lipid metabolism; phospholipid metabolism.</text>
</comment>
<reference evidence="11" key="1">
    <citation type="submission" date="2020-10" db="EMBL/GenBank/DDBJ databases">
        <authorList>
            <person name="Castelo-Branco R."/>
            <person name="Eusebio N."/>
            <person name="Adriana R."/>
            <person name="Vieira A."/>
            <person name="Brugerolle De Fraissinette N."/>
            <person name="Rezende De Castro R."/>
            <person name="Schneider M.P."/>
            <person name="Vasconcelos V."/>
            <person name="Leao P.N."/>
        </authorList>
    </citation>
    <scope>NUCLEOTIDE SEQUENCE</scope>
    <source>
        <strain evidence="11">LEGE 07157</strain>
    </source>
</reference>
<evidence type="ECO:0000256" key="9">
    <source>
        <dbReference type="ARBA" id="ARBA00023264"/>
    </source>
</evidence>
<comment type="function">
    <text evidence="10">Catalyzes the transfer of an acyl group from acyl-phosphate (acyl-PO(4)) to glycerol-3-phosphate (G3P) to form lysophosphatidic acid (LPA). This enzyme utilizes acyl-phosphate as fatty acyl donor, but not acyl-CoA or acyl-ACP.</text>
</comment>
<sequence length="217" mass="22515">MTTQLIASGLFVLLGYLLGSIPTGFLMGKLLKGIDIREYGSGSTGATNVLRTVGKGAAIAVLVIDLLKGAAAPGMVKGFYAIAPAGILPDTWQPWLVTLTALVAIIGHSKSVWLKFSGGKSAASGLGVLLVMNPLIALGTLGIFALVLAISRIVSLGSICSAIAANGLMLFLHQPPPYCVFAALAGLYVVLRHRSNIQRILAGVEPTIGQKLQEKPE</sequence>
<evidence type="ECO:0000256" key="1">
    <source>
        <dbReference type="ARBA" id="ARBA00022475"/>
    </source>
</evidence>
<dbReference type="Pfam" id="PF02660">
    <property type="entry name" value="G3P_acyltransf"/>
    <property type="match status" value="1"/>
</dbReference>
<evidence type="ECO:0000256" key="6">
    <source>
        <dbReference type="ARBA" id="ARBA00023098"/>
    </source>
</evidence>
<keyword evidence="2 10" id="KW-0444">Lipid biosynthesis</keyword>
<dbReference type="PANTHER" id="PTHR30309:SF0">
    <property type="entry name" value="GLYCEROL-3-PHOSPHATE ACYLTRANSFERASE-RELATED"/>
    <property type="match status" value="1"/>
</dbReference>
<dbReference type="RefSeq" id="WP_194030412.1">
    <property type="nucleotide sequence ID" value="NZ_JADEWZ010000023.1"/>
</dbReference>
<gene>
    <name evidence="10 11" type="primary">plsY</name>
    <name evidence="11" type="ORF">IQ249_15640</name>
</gene>
<name>A0A8J7DXU9_9CYAN</name>
<dbReference type="GO" id="GO:0005886">
    <property type="term" value="C:plasma membrane"/>
    <property type="evidence" value="ECO:0007669"/>
    <property type="project" value="UniProtKB-SubCell"/>
</dbReference>
<dbReference type="AlphaFoldDB" id="A0A8J7DXU9"/>
<accession>A0A8J7DXU9</accession>
<dbReference type="HAMAP" id="MF_01043">
    <property type="entry name" value="PlsY"/>
    <property type="match status" value="1"/>
</dbReference>
<evidence type="ECO:0000256" key="10">
    <source>
        <dbReference type="HAMAP-Rule" id="MF_01043"/>
    </source>
</evidence>
<proteinExistence type="inferred from homology"/>
<protein>
    <recommendedName>
        <fullName evidence="10">Glycerol-3-phosphate acyltransferase</fullName>
    </recommendedName>
    <alternativeName>
        <fullName evidence="10">Acyl-PO4 G3P acyltransferase</fullName>
    </alternativeName>
    <alternativeName>
        <fullName evidence="10">Acyl-phosphate--glycerol-3-phosphate acyltransferase</fullName>
    </alternativeName>
    <alternativeName>
        <fullName evidence="10">G3P acyltransferase</fullName>
        <shortName evidence="10">GPAT</shortName>
        <ecNumber evidence="10">2.3.1.275</ecNumber>
    </alternativeName>
    <alternativeName>
        <fullName evidence="10">Lysophosphatidic acid synthase</fullName>
        <shortName evidence="10">LPA synthase</shortName>
    </alternativeName>
</protein>
<evidence type="ECO:0000256" key="7">
    <source>
        <dbReference type="ARBA" id="ARBA00023136"/>
    </source>
</evidence>
<dbReference type="GO" id="GO:0008654">
    <property type="term" value="P:phospholipid biosynthetic process"/>
    <property type="evidence" value="ECO:0007669"/>
    <property type="project" value="UniProtKB-UniRule"/>
</dbReference>
<evidence type="ECO:0000256" key="2">
    <source>
        <dbReference type="ARBA" id="ARBA00022516"/>
    </source>
</evidence>
<keyword evidence="8 10" id="KW-0594">Phospholipid biosynthesis</keyword>
<comment type="subcellular location">
    <subcellularLocation>
        <location evidence="10">Cell membrane</location>
        <topology evidence="10">Multi-pass membrane protein</topology>
    </subcellularLocation>
</comment>
<keyword evidence="3 10" id="KW-0808">Transferase</keyword>
<dbReference type="SMART" id="SM01207">
    <property type="entry name" value="G3P_acyltransf"/>
    <property type="match status" value="1"/>
</dbReference>
<evidence type="ECO:0000256" key="3">
    <source>
        <dbReference type="ARBA" id="ARBA00022679"/>
    </source>
</evidence>
<dbReference type="EMBL" id="JADEWZ010000023">
    <property type="protein sequence ID" value="MBE9117331.1"/>
    <property type="molecule type" value="Genomic_DNA"/>
</dbReference>
<dbReference type="PANTHER" id="PTHR30309">
    <property type="entry name" value="INNER MEMBRANE PROTEIN YGIH"/>
    <property type="match status" value="1"/>
</dbReference>
<keyword evidence="12" id="KW-1185">Reference proteome</keyword>
<dbReference type="UniPathway" id="UPA00085"/>
<dbReference type="InterPro" id="IPR003811">
    <property type="entry name" value="G3P_acylTferase_PlsY"/>
</dbReference>
<keyword evidence="6 10" id="KW-0443">Lipid metabolism</keyword>
<keyword evidence="7 10" id="KW-0472">Membrane</keyword>
<evidence type="ECO:0000256" key="8">
    <source>
        <dbReference type="ARBA" id="ARBA00023209"/>
    </source>
</evidence>
<dbReference type="GO" id="GO:0043772">
    <property type="term" value="F:acyl-phosphate glycerol-3-phosphate acyltransferase activity"/>
    <property type="evidence" value="ECO:0007669"/>
    <property type="project" value="UniProtKB-UniRule"/>
</dbReference>
<comment type="caution">
    <text evidence="11">The sequence shown here is derived from an EMBL/GenBank/DDBJ whole genome shotgun (WGS) entry which is preliminary data.</text>
</comment>
<keyword evidence="4 10" id="KW-0812">Transmembrane</keyword>
<dbReference type="EC" id="2.3.1.275" evidence="10"/>
<keyword evidence="5 10" id="KW-1133">Transmembrane helix</keyword>
<comment type="similarity">
    <text evidence="10">Belongs to the PlsY family.</text>
</comment>
<feature type="transmembrane region" description="Helical" evidence="10">
    <location>
        <begin position="126"/>
        <end position="150"/>
    </location>
</feature>
<dbReference type="NCBIfam" id="TIGR00023">
    <property type="entry name" value="glycerol-3-phosphate 1-O-acyltransferase PlsY"/>
    <property type="match status" value="1"/>
</dbReference>
<dbReference type="Proteomes" id="UP000654482">
    <property type="component" value="Unassembled WGS sequence"/>
</dbReference>
<keyword evidence="1 10" id="KW-1003">Cell membrane</keyword>
<evidence type="ECO:0000313" key="11">
    <source>
        <dbReference type="EMBL" id="MBE9117331.1"/>
    </source>
</evidence>
<keyword evidence="9 10" id="KW-1208">Phospholipid metabolism</keyword>